<proteinExistence type="predicted"/>
<dbReference type="EMBL" id="CP099837">
    <property type="protein sequence ID" value="USY17856.1"/>
    <property type="molecule type" value="Genomic_DNA"/>
</dbReference>
<organism evidence="1 2">
    <name type="scientific">Nocardiopsis exhalans</name>
    <dbReference type="NCBI Taxonomy" id="163604"/>
    <lineage>
        <taxon>Bacteria</taxon>
        <taxon>Bacillati</taxon>
        <taxon>Actinomycetota</taxon>
        <taxon>Actinomycetes</taxon>
        <taxon>Streptosporangiales</taxon>
        <taxon>Nocardiopsidaceae</taxon>
        <taxon>Nocardiopsis</taxon>
    </lineage>
</organism>
<gene>
    <name evidence="1" type="ORF">NE857_21315</name>
</gene>
<name>A0ABY5D281_9ACTN</name>
<sequence length="77" mass="8220">MHGGLGQSRPQASTLTPDRLERLRPTIDCAEDAGGCPVCATWSWIKVVGANYNWSRSLMCDSDAGTPAANRLTGRAT</sequence>
<dbReference type="RefSeq" id="WP_254417347.1">
    <property type="nucleotide sequence ID" value="NZ_CP099837.1"/>
</dbReference>
<evidence type="ECO:0000313" key="1">
    <source>
        <dbReference type="EMBL" id="USY17856.1"/>
    </source>
</evidence>
<reference evidence="1" key="1">
    <citation type="submission" date="2022-06" db="EMBL/GenBank/DDBJ databases">
        <authorList>
            <person name="Ping M."/>
        </authorList>
    </citation>
    <scope>NUCLEOTIDE SEQUENCE</scope>
    <source>
        <strain evidence="1">JCM11759T</strain>
    </source>
</reference>
<dbReference type="Proteomes" id="UP001055940">
    <property type="component" value="Chromosome"/>
</dbReference>
<evidence type="ECO:0000313" key="2">
    <source>
        <dbReference type="Proteomes" id="UP001055940"/>
    </source>
</evidence>
<accession>A0ABY5D281</accession>
<keyword evidence="2" id="KW-1185">Reference proteome</keyword>
<protein>
    <submittedName>
        <fullName evidence="1">Uncharacterized protein</fullName>
    </submittedName>
</protein>